<dbReference type="EC" id="2.2.1.9" evidence="7"/>
<protein>
    <recommendedName>
        <fullName evidence="7">2-succinyl-5-enolpyruvyl-6-hydroxy-3-cyclohexene-1-carboxylate synthase</fullName>
        <shortName evidence="7">SEPHCHC synthase</shortName>
        <ecNumber evidence="7">2.2.1.9</ecNumber>
    </recommendedName>
    <alternativeName>
        <fullName evidence="7">Menaquinone biosynthesis protein MenD</fullName>
    </alternativeName>
</protein>
<comment type="pathway">
    <text evidence="7">Quinol/quinone metabolism; 1,4-dihydroxy-2-naphthoate biosynthesis; 1,4-dihydroxy-2-naphthoate from chorismate: step 2/7.</text>
</comment>
<keyword evidence="1 7" id="KW-0474">Menaquinone biosynthesis</keyword>
<evidence type="ECO:0000256" key="6">
    <source>
        <dbReference type="ARBA" id="ARBA00023211"/>
    </source>
</evidence>
<comment type="catalytic activity">
    <reaction evidence="7">
        <text>isochorismate + 2-oxoglutarate + H(+) = 5-enolpyruvoyl-6-hydroxy-2-succinyl-cyclohex-3-ene-1-carboxylate + CO2</text>
        <dbReference type="Rhea" id="RHEA:25593"/>
        <dbReference type="ChEBI" id="CHEBI:15378"/>
        <dbReference type="ChEBI" id="CHEBI:16526"/>
        <dbReference type="ChEBI" id="CHEBI:16810"/>
        <dbReference type="ChEBI" id="CHEBI:29780"/>
        <dbReference type="ChEBI" id="CHEBI:58818"/>
        <dbReference type="EC" id="2.2.1.9"/>
    </reaction>
</comment>
<dbReference type="RefSeq" id="WP_069120034.1">
    <property type="nucleotide sequence ID" value="NZ_CBCPHX010000001.1"/>
</dbReference>
<dbReference type="UniPathway" id="UPA00079"/>
<evidence type="ECO:0000256" key="4">
    <source>
        <dbReference type="ARBA" id="ARBA00022842"/>
    </source>
</evidence>
<dbReference type="KEGG" id="bths:CNY62_10550"/>
<reference evidence="11 12" key="1">
    <citation type="submission" date="2017-09" db="EMBL/GenBank/DDBJ databases">
        <title>Complete Genome Sequences of Two Strains of the Meat Spoilage Bacterium Brochothrix thermosphacta Isolated from Ground Chicken.</title>
        <authorList>
            <person name="Paoli G.C."/>
            <person name="Wijey C."/>
            <person name="Chen C.-Y."/>
            <person name="Nguyen L."/>
            <person name="Yan X."/>
            <person name="Irwin P.L."/>
        </authorList>
    </citation>
    <scope>NUCLEOTIDE SEQUENCE [LARGE SCALE GENOMIC DNA]</scope>
    <source>
        <strain evidence="11 12">BI</strain>
    </source>
</reference>
<evidence type="ECO:0000259" key="8">
    <source>
        <dbReference type="Pfam" id="PF02775"/>
    </source>
</evidence>
<dbReference type="NCBIfam" id="TIGR00173">
    <property type="entry name" value="menD"/>
    <property type="match status" value="1"/>
</dbReference>
<evidence type="ECO:0000256" key="3">
    <source>
        <dbReference type="ARBA" id="ARBA00022723"/>
    </source>
</evidence>
<dbReference type="Gene3D" id="3.40.50.970">
    <property type="match status" value="2"/>
</dbReference>
<feature type="domain" description="Thiamine pyrophosphate enzyme TPP-binding" evidence="8">
    <location>
        <begin position="438"/>
        <end position="554"/>
    </location>
</feature>
<comment type="function">
    <text evidence="7">Catalyzes the thiamine diphosphate-dependent decarboxylation of 2-oxoglutarate and the subsequent addition of the resulting succinic semialdehyde-thiamine pyrophosphate anion to isochorismate to yield 2-succinyl-5-enolpyruvyl-6-hydroxy-3-cyclohexene-1-carboxylate (SEPHCHC).</text>
</comment>
<evidence type="ECO:0000256" key="7">
    <source>
        <dbReference type="HAMAP-Rule" id="MF_01659"/>
    </source>
</evidence>
<dbReference type="AlphaFoldDB" id="A0A1D2LSD9"/>
<dbReference type="CDD" id="cd07037">
    <property type="entry name" value="TPP_PYR_MenD"/>
    <property type="match status" value="1"/>
</dbReference>
<dbReference type="PANTHER" id="PTHR42916">
    <property type="entry name" value="2-SUCCINYL-5-ENOLPYRUVYL-6-HYDROXY-3-CYCLOHEXENE-1-CARBOXYLATE SYNTHASE"/>
    <property type="match status" value="1"/>
</dbReference>
<dbReference type="UniPathway" id="UPA01057">
    <property type="reaction ID" value="UER00164"/>
</dbReference>
<dbReference type="InterPro" id="IPR029061">
    <property type="entry name" value="THDP-binding"/>
</dbReference>
<dbReference type="PIRSF" id="PIRSF004983">
    <property type="entry name" value="MenD"/>
    <property type="match status" value="1"/>
</dbReference>
<dbReference type="InterPro" id="IPR029035">
    <property type="entry name" value="DHS-like_NAD/FAD-binding_dom"/>
</dbReference>
<dbReference type="GO" id="GO:0009234">
    <property type="term" value="P:menaquinone biosynthetic process"/>
    <property type="evidence" value="ECO:0007669"/>
    <property type="project" value="UniProtKB-UniRule"/>
</dbReference>
<comment type="similarity">
    <text evidence="7">Belongs to the TPP enzyme family. MenD subfamily.</text>
</comment>
<dbReference type="Pfam" id="PF02775">
    <property type="entry name" value="TPP_enzyme_C"/>
    <property type="match status" value="1"/>
</dbReference>
<dbReference type="CDD" id="cd02009">
    <property type="entry name" value="TPP_SHCHC_synthase"/>
    <property type="match status" value="1"/>
</dbReference>
<proteinExistence type="inferred from homology"/>
<dbReference type="OrthoDB" id="9791859at2"/>
<accession>A0A1D2LSD9</accession>
<organism evidence="11 12">
    <name type="scientific">Brochothrix thermosphacta</name>
    <name type="common">Microbacterium thermosphactum</name>
    <dbReference type="NCBI Taxonomy" id="2756"/>
    <lineage>
        <taxon>Bacteria</taxon>
        <taxon>Bacillati</taxon>
        <taxon>Bacillota</taxon>
        <taxon>Bacilli</taxon>
        <taxon>Bacillales</taxon>
        <taxon>Listeriaceae</taxon>
        <taxon>Brochothrix</taxon>
    </lineage>
</organism>
<name>A0A1D2LSD9_BROTH</name>
<evidence type="ECO:0000256" key="5">
    <source>
        <dbReference type="ARBA" id="ARBA00023052"/>
    </source>
</evidence>
<comment type="pathway">
    <text evidence="7">Quinol/quinone metabolism; menaquinone biosynthesis.</text>
</comment>
<dbReference type="Gene3D" id="3.40.50.1220">
    <property type="entry name" value="TPP-binding domain"/>
    <property type="match status" value="1"/>
</dbReference>
<keyword evidence="2 7" id="KW-0808">Transferase</keyword>
<dbReference type="InterPro" id="IPR011766">
    <property type="entry name" value="TPP_enzyme_TPP-bd"/>
</dbReference>
<keyword evidence="4 7" id="KW-0460">Magnesium</keyword>
<evidence type="ECO:0000313" key="12">
    <source>
        <dbReference type="Proteomes" id="UP000243591"/>
    </source>
</evidence>
<dbReference type="SUPFAM" id="SSF52467">
    <property type="entry name" value="DHS-like NAD/FAD-binding domain"/>
    <property type="match status" value="1"/>
</dbReference>
<dbReference type="InterPro" id="IPR012001">
    <property type="entry name" value="Thiamin_PyroP_enz_TPP-bd_dom"/>
</dbReference>
<evidence type="ECO:0000256" key="1">
    <source>
        <dbReference type="ARBA" id="ARBA00022428"/>
    </source>
</evidence>
<dbReference type="SUPFAM" id="SSF52518">
    <property type="entry name" value="Thiamin diphosphate-binding fold (THDP-binding)"/>
    <property type="match status" value="2"/>
</dbReference>
<keyword evidence="3 7" id="KW-0479">Metal-binding</keyword>
<comment type="cofactor">
    <cofactor evidence="7">
        <name>thiamine diphosphate</name>
        <dbReference type="ChEBI" id="CHEBI:58937"/>
    </cofactor>
    <text evidence="7">Binds 1 thiamine pyrophosphate per subunit.</text>
</comment>
<dbReference type="HAMAP" id="MF_01659">
    <property type="entry name" value="MenD"/>
    <property type="match status" value="1"/>
</dbReference>
<dbReference type="Proteomes" id="UP000243591">
    <property type="component" value="Chromosome"/>
</dbReference>
<keyword evidence="6 7" id="KW-0464">Manganese</keyword>
<keyword evidence="5 7" id="KW-0786">Thiamine pyrophosphate</keyword>
<evidence type="ECO:0000313" key="11">
    <source>
        <dbReference type="EMBL" id="ATF26752.1"/>
    </source>
</evidence>
<evidence type="ECO:0000259" key="10">
    <source>
        <dbReference type="Pfam" id="PF16582"/>
    </source>
</evidence>
<dbReference type="GO" id="GO:0030145">
    <property type="term" value="F:manganese ion binding"/>
    <property type="evidence" value="ECO:0007669"/>
    <property type="project" value="UniProtKB-UniRule"/>
</dbReference>
<dbReference type="Pfam" id="PF02776">
    <property type="entry name" value="TPP_enzyme_N"/>
    <property type="match status" value="1"/>
</dbReference>
<dbReference type="PANTHER" id="PTHR42916:SF1">
    <property type="entry name" value="PROTEIN PHYLLO, CHLOROPLASTIC"/>
    <property type="match status" value="1"/>
</dbReference>
<dbReference type="InterPro" id="IPR032264">
    <property type="entry name" value="MenD_middle"/>
</dbReference>
<feature type="domain" description="Menaquinone biosynthesis protein MenD middle" evidence="10">
    <location>
        <begin position="213"/>
        <end position="405"/>
    </location>
</feature>
<evidence type="ECO:0000256" key="2">
    <source>
        <dbReference type="ARBA" id="ARBA00022679"/>
    </source>
</evidence>
<dbReference type="STRING" id="2756.BFR44_05485"/>
<sequence length="581" mass="65265">MTQHQIEMTRYLSSFIEELVQAGVKDAVISPGSRSTPLAMLMAEHPTLKIYVDIDERSAGFFALGLAKASHRPVVLLCTSGTAAANYMPAVVEANLSQIPLVVLTSDRPHELRGVGAPQTIDQIHLYGHHVKDFVDMALPEDRPEMLQYAKWHGARAVDLALKAPSGPVHLNFPLRQPLMPILDPSPFSGEEKRHHVHIYLTKETVEKDLLNQIIAVCHGKKGLIVIGDLDKAEGFAEKLVELSLQLGFPVLADPLSQIRSFGKNDIKVIDQYDSLLRIDRVKQAMKADVVIRFGAMPVSKFLSQYLDTLDDARHFVVDPGSSWRDPIKAVTDMIHCEEHVFVEELLTTVDYTQRNTEWYDQWQRLNTLSKATVNKYLQTIEGLDEGKVISELQQHLPNNATLYIGNSMPIRDIDTFFQQTERHIKLYANRGANGIDGNVSTALGMSVVKQPMYALIGDVTFFHDMNGLLMSRTNQLNMTLIVINNNGGGIFSFLPQADSPRHYEQLFGTPTDISIEKATSLYDGNYYGISDWEEFQDALDQSAHDKGLNIIEIKTNRYENVVTHRSVWDNIQEVIGYESL</sequence>
<evidence type="ECO:0000259" key="9">
    <source>
        <dbReference type="Pfam" id="PF02776"/>
    </source>
</evidence>
<dbReference type="Pfam" id="PF16582">
    <property type="entry name" value="TPP_enzyme_M_2"/>
    <property type="match status" value="1"/>
</dbReference>
<feature type="domain" description="Thiamine pyrophosphate enzyme N-terminal TPP-binding" evidence="9">
    <location>
        <begin position="15"/>
        <end position="125"/>
    </location>
</feature>
<dbReference type="InterPro" id="IPR004433">
    <property type="entry name" value="MenaQ_synth_MenD"/>
</dbReference>
<dbReference type="GO" id="GO:0030976">
    <property type="term" value="F:thiamine pyrophosphate binding"/>
    <property type="evidence" value="ECO:0007669"/>
    <property type="project" value="UniProtKB-UniRule"/>
</dbReference>
<dbReference type="GO" id="GO:0000287">
    <property type="term" value="F:magnesium ion binding"/>
    <property type="evidence" value="ECO:0007669"/>
    <property type="project" value="UniProtKB-UniRule"/>
</dbReference>
<dbReference type="GO" id="GO:0070204">
    <property type="term" value="F:2-succinyl-5-enolpyruvyl-6-hydroxy-3-cyclohexene-1-carboxylic-acid synthase activity"/>
    <property type="evidence" value="ECO:0007669"/>
    <property type="project" value="UniProtKB-UniRule"/>
</dbReference>
<comment type="cofactor">
    <cofactor evidence="7">
        <name>Mg(2+)</name>
        <dbReference type="ChEBI" id="CHEBI:18420"/>
    </cofactor>
    <cofactor evidence="7">
        <name>Mn(2+)</name>
        <dbReference type="ChEBI" id="CHEBI:29035"/>
    </cofactor>
</comment>
<keyword evidence="12" id="KW-1185">Reference proteome</keyword>
<dbReference type="EMBL" id="CP023483">
    <property type="protein sequence ID" value="ATF26752.1"/>
    <property type="molecule type" value="Genomic_DNA"/>
</dbReference>
<comment type="subunit">
    <text evidence="7">Homodimer.</text>
</comment>
<gene>
    <name evidence="7" type="primary">menD</name>
    <name evidence="11" type="ORF">CNY62_10550</name>
</gene>